<dbReference type="AlphaFoldDB" id="A0ABD3PPU8"/>
<gene>
    <name evidence="2" type="ORF">HJC23_003887</name>
</gene>
<feature type="compositionally biased region" description="Pro residues" evidence="1">
    <location>
        <begin position="14"/>
        <end position="33"/>
    </location>
</feature>
<evidence type="ECO:0000256" key="1">
    <source>
        <dbReference type="SAM" id="MobiDB-lite"/>
    </source>
</evidence>
<reference evidence="2 3" key="1">
    <citation type="journal article" date="2020" name="G3 (Bethesda)">
        <title>Improved Reference Genome for Cyclotella cryptica CCMP332, a Model for Cell Wall Morphogenesis, Salinity Adaptation, and Lipid Production in Diatoms (Bacillariophyta).</title>
        <authorList>
            <person name="Roberts W.R."/>
            <person name="Downey K.M."/>
            <person name="Ruck E.C."/>
            <person name="Traller J.C."/>
            <person name="Alverson A.J."/>
        </authorList>
    </citation>
    <scope>NUCLEOTIDE SEQUENCE [LARGE SCALE GENOMIC DNA]</scope>
    <source>
        <strain evidence="2 3">CCMP332</strain>
    </source>
</reference>
<feature type="region of interest" description="Disordered" evidence="1">
    <location>
        <begin position="266"/>
        <end position="309"/>
    </location>
</feature>
<evidence type="ECO:0000313" key="2">
    <source>
        <dbReference type="EMBL" id="KAL3789686.1"/>
    </source>
</evidence>
<keyword evidence="3" id="KW-1185">Reference proteome</keyword>
<accession>A0ABD3PPU8</accession>
<organism evidence="2 3">
    <name type="scientific">Cyclotella cryptica</name>
    <dbReference type="NCBI Taxonomy" id="29204"/>
    <lineage>
        <taxon>Eukaryota</taxon>
        <taxon>Sar</taxon>
        <taxon>Stramenopiles</taxon>
        <taxon>Ochrophyta</taxon>
        <taxon>Bacillariophyta</taxon>
        <taxon>Coscinodiscophyceae</taxon>
        <taxon>Thalassiosirophycidae</taxon>
        <taxon>Stephanodiscales</taxon>
        <taxon>Stephanodiscaceae</taxon>
        <taxon>Cyclotella</taxon>
    </lineage>
</organism>
<feature type="region of interest" description="Disordered" evidence="1">
    <location>
        <begin position="603"/>
        <end position="642"/>
    </location>
</feature>
<dbReference type="EMBL" id="JABMIG020000137">
    <property type="protein sequence ID" value="KAL3789686.1"/>
    <property type="molecule type" value="Genomic_DNA"/>
</dbReference>
<evidence type="ECO:0000313" key="3">
    <source>
        <dbReference type="Proteomes" id="UP001516023"/>
    </source>
</evidence>
<sequence length="797" mass="87436">MSSSNHRKSRASVHPPPPPPRRAPLVPPPPPSMPQASSHKPVPLVKLDGRLYHAFPPPPRTNKRNTPKNVLRNNSLPGPSASGNGFGGANEHPLNSIDDSSHPPKEVNIPISTCADSSVDTGIYSANFRDILNKADTTKKDAENMLKLLKMARHDRSLVGASAQESDSQDVDPLHQESLDRELEGLTYFPTGTSGVSSCENPPQSFEALKMLYGEDSFVLMKDPSVTCAHDSLVGPGQSASGGAPLLSDRQLTALFAMDSSFLEEIDPTSSNERPQAIRDSSSGELLRSGKGRMRSKSRDSFSREARCRSPLPRRLSNALLRKESNCSADGLQKLVSMNDPSRRRDRLMRSRSCEPGFDSKRLSDIAPSPQPTLTKGSVRSIKANPDQIKRTSSEGLGARHKVVPEPPTQTKKKSHTVPLGNSLTKRRTSNIDKTESDDVHCLSDSYAKMLTTAQRMSSNRSLGEPSILESPTDAQHLRGLRSRSKSKKQTKGRGHSIRNRTASRDTYDSCGEMSGAEASQISQNSRKSKSKRLMASQQRKPQHQKRKQEMIQKKSDLTQSSRRYQQQFKEDGNQSAASSANTKKSGIAAFLKKNKDRCSNSLGTAATGSTDYISTSLSTTDSRSHQSIGSRKSIESGRSKKSIKSILSSKLRVKNRSKKDALRRASSMGLCSTSLVRTFEREESLFRRSMPDPILRSSRRSSCSSMGSGSILSAAADIFQHQSIPVDINKPFTFDDASSCSSSLSCYSDDESDFDEEYLSQDNNLMPMLASVAEAVDYINGQNKIEKFVSKVKHFL</sequence>
<feature type="compositionally biased region" description="Polar residues" evidence="1">
    <location>
        <begin position="268"/>
        <end position="284"/>
    </location>
</feature>
<proteinExistence type="predicted"/>
<comment type="caution">
    <text evidence="2">The sequence shown here is derived from an EMBL/GenBank/DDBJ whole genome shotgun (WGS) entry which is preliminary data.</text>
</comment>
<feature type="compositionally biased region" description="Polar residues" evidence="1">
    <location>
        <begin position="558"/>
        <end position="584"/>
    </location>
</feature>
<name>A0ABD3PPU8_9STRA</name>
<feature type="compositionally biased region" description="Polar residues" evidence="1">
    <location>
        <begin position="71"/>
        <end position="83"/>
    </location>
</feature>
<feature type="compositionally biased region" description="Basic residues" evidence="1">
    <location>
        <begin position="1"/>
        <end position="11"/>
    </location>
</feature>
<feature type="region of interest" description="Disordered" evidence="1">
    <location>
        <begin position="1"/>
        <end position="104"/>
    </location>
</feature>
<feature type="region of interest" description="Disordered" evidence="1">
    <location>
        <begin position="457"/>
        <end position="584"/>
    </location>
</feature>
<feature type="compositionally biased region" description="Basic residues" evidence="1">
    <location>
        <begin position="479"/>
        <end position="499"/>
    </location>
</feature>
<feature type="region of interest" description="Disordered" evidence="1">
    <location>
        <begin position="332"/>
        <end position="437"/>
    </location>
</feature>
<feature type="compositionally biased region" description="Basic and acidic residues" evidence="1">
    <location>
        <begin position="348"/>
        <end position="364"/>
    </location>
</feature>
<feature type="compositionally biased region" description="Polar residues" evidence="1">
    <location>
        <begin position="603"/>
        <end position="622"/>
    </location>
</feature>
<feature type="compositionally biased region" description="Basic and acidic residues" evidence="1">
    <location>
        <begin position="297"/>
        <end position="308"/>
    </location>
</feature>
<dbReference type="Proteomes" id="UP001516023">
    <property type="component" value="Unassembled WGS sequence"/>
</dbReference>
<protein>
    <submittedName>
        <fullName evidence="2">Uncharacterized protein</fullName>
    </submittedName>
</protein>
<feature type="compositionally biased region" description="Basic and acidic residues" evidence="1">
    <location>
        <begin position="548"/>
        <end position="557"/>
    </location>
</feature>